<dbReference type="Gene3D" id="3.20.100.30">
    <property type="entry name" value="VTC, catalytic tunnel domain"/>
    <property type="match status" value="1"/>
</dbReference>
<proteinExistence type="predicted"/>
<reference evidence="2 3" key="1">
    <citation type="submission" date="2024-03" db="EMBL/GenBank/DDBJ databases">
        <title>Human intestinal bacterial collection.</title>
        <authorList>
            <person name="Pauvert C."/>
            <person name="Hitch T.C.A."/>
            <person name="Clavel T."/>
        </authorList>
    </citation>
    <scope>NUCLEOTIDE SEQUENCE [LARGE SCALE GENOMIC DNA]</scope>
    <source>
        <strain evidence="2 3">CLA-JM-H44</strain>
    </source>
</reference>
<dbReference type="CDD" id="cd07750">
    <property type="entry name" value="PolyPPase_VTC_like"/>
    <property type="match status" value="1"/>
</dbReference>
<protein>
    <submittedName>
        <fullName evidence="2">Polyphosphate polymerase domain-containing protein</fullName>
    </submittedName>
</protein>
<sequence length="242" mass="28181">MNSYQDVFARYEKKYLLDGAVYQPFVTQLAHHIKEDDYGKTTICNLYYDTPDYRLIRASLEKPVYKEKLRLRSYGIPQLDSQVFVELKKKYKGVVYKRRVAMPLTEAMRFLKRERRSGQASQIEREINWALGFYPGLCPAMYLSYDRVAAYGTEDPNLRITFDSRILWRESDLDLCSGSFGRPLLAPGQQLMEIKIPGAMPLWLSHLLDAYEIRPLSFSKYGRGYLTALHDTQEQRGVVFCA</sequence>
<dbReference type="RefSeq" id="WP_349218815.1">
    <property type="nucleotide sequence ID" value="NZ_JBBMFD010000007.1"/>
</dbReference>
<organism evidence="2 3">
    <name type="scientific">Solibaculum intestinale</name>
    <dbReference type="NCBI Taxonomy" id="3133165"/>
    <lineage>
        <taxon>Bacteria</taxon>
        <taxon>Bacillati</taxon>
        <taxon>Bacillota</taxon>
        <taxon>Clostridia</taxon>
        <taxon>Eubacteriales</taxon>
        <taxon>Oscillospiraceae</taxon>
        <taxon>Solibaculum</taxon>
    </lineage>
</organism>
<evidence type="ECO:0000313" key="3">
    <source>
        <dbReference type="Proteomes" id="UP001489509"/>
    </source>
</evidence>
<gene>
    <name evidence="2" type="ORF">WMO26_05710</name>
</gene>
<feature type="domain" description="VTC" evidence="1">
    <location>
        <begin position="10"/>
        <end position="227"/>
    </location>
</feature>
<keyword evidence="3" id="KW-1185">Reference proteome</keyword>
<dbReference type="Proteomes" id="UP001489509">
    <property type="component" value="Unassembled WGS sequence"/>
</dbReference>
<evidence type="ECO:0000259" key="1">
    <source>
        <dbReference type="Pfam" id="PF09359"/>
    </source>
</evidence>
<comment type="caution">
    <text evidence="2">The sequence shown here is derived from an EMBL/GenBank/DDBJ whole genome shotgun (WGS) entry which is preliminary data.</text>
</comment>
<dbReference type="InterPro" id="IPR042267">
    <property type="entry name" value="VTC_sf"/>
</dbReference>
<dbReference type="InterPro" id="IPR018966">
    <property type="entry name" value="VTC_domain"/>
</dbReference>
<dbReference type="EMBL" id="JBBMFD010000007">
    <property type="protein sequence ID" value="MEQ2440322.1"/>
    <property type="molecule type" value="Genomic_DNA"/>
</dbReference>
<name>A0ABV1DZ41_9FIRM</name>
<accession>A0ABV1DZ41</accession>
<dbReference type="InterPro" id="IPR033469">
    <property type="entry name" value="CYTH-like_dom_sf"/>
</dbReference>
<dbReference type="SUPFAM" id="SSF55154">
    <property type="entry name" value="CYTH-like phosphatases"/>
    <property type="match status" value="1"/>
</dbReference>
<dbReference type="Pfam" id="PF09359">
    <property type="entry name" value="VTC"/>
    <property type="match status" value="1"/>
</dbReference>
<evidence type="ECO:0000313" key="2">
    <source>
        <dbReference type="EMBL" id="MEQ2440322.1"/>
    </source>
</evidence>